<dbReference type="InterPro" id="IPR036069">
    <property type="entry name" value="DUF34/NIF3_sf"/>
</dbReference>
<dbReference type="Pfam" id="PF01784">
    <property type="entry name" value="DUF34_NIF3"/>
    <property type="match status" value="1"/>
</dbReference>
<dbReference type="Proteomes" id="UP001296943">
    <property type="component" value="Unassembled WGS sequence"/>
</dbReference>
<dbReference type="Gene3D" id="3.40.1390.30">
    <property type="entry name" value="NIF3 (NGG1p interacting factor 3)-like"/>
    <property type="match status" value="1"/>
</dbReference>
<reference evidence="5 6" key="1">
    <citation type="submission" date="2021-01" db="EMBL/GenBank/DDBJ databases">
        <title>Genomic Encyclopedia of Type Strains, Phase IV (KMG-IV): sequencing the most valuable type-strain genomes for metagenomic binning, comparative biology and taxonomic classification.</title>
        <authorList>
            <person name="Goeker M."/>
        </authorList>
    </citation>
    <scope>NUCLEOTIDE SEQUENCE [LARGE SCALE GENOMIC DNA]</scope>
    <source>
        <strain evidence="5 6">DSM 23711</strain>
    </source>
</reference>
<evidence type="ECO:0000256" key="2">
    <source>
        <dbReference type="ARBA" id="ARBA00022112"/>
    </source>
</evidence>
<sequence>MGKAIPASKLITLFESWAPKHLAYEWDNVGLQVGSLNKPVKKVMVTLDVLENVVNEAIEKNVDLIIAHHPLLFEPLKQVDINHPKGRIIEKLLKHNITVYAAHTNLDIVTGGVSDILMKKLNIDKTDVLIKSETEKLIKLIVYVPETHAANVTSALGDAGAGHIGQYSHCSFQSKGVGAFKALEGTNPFIGEKGEIEKVNEIKLETIIKENQLSSLLAVLKDAHPYEEVAYDLIPLLNNGEKIGAGRIGSLKESMSLGDFCEFVKNKFEVPALRVTGDLESKIKKVALLGGSGKGFIHVAKRMGADVYVTGDMTFHEAQDAWQMGLHVIDPGHHVEKFMRESVKFFLEDKITDLDASVQVIVSKENTEPFQFM</sequence>
<comment type="caution">
    <text evidence="5">The sequence shown here is derived from an EMBL/GenBank/DDBJ whole genome shotgun (WGS) entry which is preliminary data.</text>
</comment>
<proteinExistence type="inferred from homology"/>
<dbReference type="Gene3D" id="3.30.70.120">
    <property type="match status" value="1"/>
</dbReference>
<gene>
    <name evidence="5" type="ORF">JOC48_000110</name>
</gene>
<dbReference type="InterPro" id="IPR017221">
    <property type="entry name" value="DUF34/NIF3_bac"/>
</dbReference>
<keyword evidence="6" id="KW-1185">Reference proteome</keyword>
<evidence type="ECO:0000313" key="6">
    <source>
        <dbReference type="Proteomes" id="UP001296943"/>
    </source>
</evidence>
<evidence type="ECO:0000256" key="1">
    <source>
        <dbReference type="ARBA" id="ARBA00006964"/>
    </source>
</evidence>
<organism evidence="5 6">
    <name type="scientific">Aquibacillus albus</name>
    <dbReference type="NCBI Taxonomy" id="1168171"/>
    <lineage>
        <taxon>Bacteria</taxon>
        <taxon>Bacillati</taxon>
        <taxon>Bacillota</taxon>
        <taxon>Bacilli</taxon>
        <taxon>Bacillales</taxon>
        <taxon>Bacillaceae</taxon>
        <taxon>Aquibacillus</taxon>
    </lineage>
</organism>
<dbReference type="PIRSF" id="PIRSF037489">
    <property type="entry name" value="UCP037489_NIF3_YqfO"/>
    <property type="match status" value="1"/>
</dbReference>
<keyword evidence="3 4" id="KW-0479">Metal-binding</keyword>
<evidence type="ECO:0000256" key="3">
    <source>
        <dbReference type="ARBA" id="ARBA00022723"/>
    </source>
</evidence>
<dbReference type="InterPro" id="IPR015867">
    <property type="entry name" value="N-reg_PII/ATP_PRibTrfase_C"/>
</dbReference>
<protein>
    <recommendedName>
        <fullName evidence="2 4">GTP cyclohydrolase 1 type 2 homolog</fullName>
    </recommendedName>
</protein>
<evidence type="ECO:0000256" key="4">
    <source>
        <dbReference type="PIRNR" id="PIRNR037489"/>
    </source>
</evidence>
<dbReference type="InterPro" id="IPR002678">
    <property type="entry name" value="DUF34/NIF3"/>
</dbReference>
<evidence type="ECO:0000313" key="5">
    <source>
        <dbReference type="EMBL" id="MBM7569641.1"/>
    </source>
</evidence>
<dbReference type="PANTHER" id="PTHR13799:SF14">
    <property type="entry name" value="GTP CYCLOHYDROLASE 1 TYPE 2 HOMOLOG"/>
    <property type="match status" value="1"/>
</dbReference>
<accession>A0ABS2MUW3</accession>
<dbReference type="RefSeq" id="WP_204497094.1">
    <property type="nucleotide sequence ID" value="NZ_JAFBDR010000001.1"/>
</dbReference>
<dbReference type="SUPFAM" id="SSF102705">
    <property type="entry name" value="NIF3 (NGG1p interacting factor 3)-like"/>
    <property type="match status" value="1"/>
</dbReference>
<dbReference type="NCBIfam" id="TIGR00486">
    <property type="entry name" value="YbgI_SA1388"/>
    <property type="match status" value="1"/>
</dbReference>
<name>A0ABS2MUW3_9BACI</name>
<comment type="similarity">
    <text evidence="1 4">Belongs to the GTP cyclohydrolase I type 2/NIF3 family.</text>
</comment>
<dbReference type="EMBL" id="JAFBDR010000001">
    <property type="protein sequence ID" value="MBM7569641.1"/>
    <property type="molecule type" value="Genomic_DNA"/>
</dbReference>
<dbReference type="PANTHER" id="PTHR13799">
    <property type="entry name" value="NGG1 INTERACTING FACTOR 3"/>
    <property type="match status" value="1"/>
</dbReference>